<evidence type="ECO:0000313" key="1">
    <source>
        <dbReference type="EMBL" id="PXX41639.1"/>
    </source>
</evidence>
<organism evidence="1 2">
    <name type="scientific">Undibacterium pigrum</name>
    <dbReference type="NCBI Taxonomy" id="401470"/>
    <lineage>
        <taxon>Bacteria</taxon>
        <taxon>Pseudomonadati</taxon>
        <taxon>Pseudomonadota</taxon>
        <taxon>Betaproteobacteria</taxon>
        <taxon>Burkholderiales</taxon>
        <taxon>Oxalobacteraceae</taxon>
        <taxon>Undibacterium</taxon>
    </lineage>
</organism>
<comment type="caution">
    <text evidence="1">The sequence shown here is derived from an EMBL/GenBank/DDBJ whole genome shotgun (WGS) entry which is preliminary data.</text>
</comment>
<keyword evidence="2" id="KW-1185">Reference proteome</keyword>
<name>A0A318J1L8_9BURK</name>
<protein>
    <submittedName>
        <fullName evidence="1">Uncharacterized protein</fullName>
    </submittedName>
</protein>
<dbReference type="Proteomes" id="UP000247792">
    <property type="component" value="Unassembled WGS sequence"/>
</dbReference>
<dbReference type="EMBL" id="QJKB01000007">
    <property type="protein sequence ID" value="PXX41639.1"/>
    <property type="molecule type" value="Genomic_DNA"/>
</dbReference>
<accession>A0A318J1L8</accession>
<sequence length="107" mass="10759">CQLGFVVGKAEWGCGFDDGIALLEVVDVFAAAIGGFAMGRATIEGELVTNDQGHALVVLLGGVHAEGGDVEIASYCHGASDFSSCGGVVIEDEGVELACQAQIGTGE</sequence>
<feature type="non-terminal residue" evidence="1">
    <location>
        <position position="1"/>
    </location>
</feature>
<dbReference type="AlphaFoldDB" id="A0A318J1L8"/>
<reference evidence="1 2" key="1">
    <citation type="submission" date="2018-05" db="EMBL/GenBank/DDBJ databases">
        <title>Genomic Encyclopedia of Type Strains, Phase IV (KMG-IV): sequencing the most valuable type-strain genomes for metagenomic binning, comparative biology and taxonomic classification.</title>
        <authorList>
            <person name="Goeker M."/>
        </authorList>
    </citation>
    <scope>NUCLEOTIDE SEQUENCE [LARGE SCALE GENOMIC DNA]</scope>
    <source>
        <strain evidence="1 2">DSM 19792</strain>
    </source>
</reference>
<evidence type="ECO:0000313" key="2">
    <source>
        <dbReference type="Proteomes" id="UP000247792"/>
    </source>
</evidence>
<gene>
    <name evidence="1" type="ORF">DFR42_107291</name>
</gene>
<proteinExistence type="predicted"/>